<organism evidence="2 3">
    <name type="scientific">Sphingomonas panacis</name>
    <dbReference type="NCBI Taxonomy" id="1560345"/>
    <lineage>
        <taxon>Bacteria</taxon>
        <taxon>Pseudomonadati</taxon>
        <taxon>Pseudomonadota</taxon>
        <taxon>Alphaproteobacteria</taxon>
        <taxon>Sphingomonadales</taxon>
        <taxon>Sphingomonadaceae</taxon>
        <taxon>Sphingomonas</taxon>
    </lineage>
</organism>
<proteinExistence type="predicted"/>
<accession>A0A1B3ZA54</accession>
<dbReference type="SUPFAM" id="SSF51735">
    <property type="entry name" value="NAD(P)-binding Rossmann-fold domains"/>
    <property type="match status" value="1"/>
</dbReference>
<evidence type="ECO:0000313" key="3">
    <source>
        <dbReference type="Proteomes" id="UP000094256"/>
    </source>
</evidence>
<dbReference type="Proteomes" id="UP000094256">
    <property type="component" value="Chromosome"/>
</dbReference>
<dbReference type="InterPro" id="IPR008030">
    <property type="entry name" value="NmrA-like"/>
</dbReference>
<dbReference type="OrthoDB" id="7771794at2"/>
<dbReference type="InterPro" id="IPR036291">
    <property type="entry name" value="NAD(P)-bd_dom_sf"/>
</dbReference>
<dbReference type="EMBL" id="CP014168">
    <property type="protein sequence ID" value="AOH84306.1"/>
    <property type="molecule type" value="Genomic_DNA"/>
</dbReference>
<evidence type="ECO:0000259" key="1">
    <source>
        <dbReference type="Pfam" id="PF05368"/>
    </source>
</evidence>
<protein>
    <submittedName>
        <fullName evidence="2">NmrA family transcriptional regulator</fullName>
    </submittedName>
</protein>
<reference evidence="2 3" key="1">
    <citation type="submission" date="2016-01" db="EMBL/GenBank/DDBJ databases">
        <title>Complete genome and mega plasmid sequence of Sphingomonas panacis DCY99 elicits systemic resistance in rice to Xanthomonas oryzae.</title>
        <authorList>
            <person name="Kim Y.J."/>
            <person name="Yang D.C."/>
            <person name="Sing P."/>
        </authorList>
    </citation>
    <scope>NUCLEOTIDE SEQUENCE [LARGE SCALE GENOMIC DNA]</scope>
    <source>
        <strain evidence="2 3">DCY99</strain>
    </source>
</reference>
<dbReference type="Gene3D" id="3.90.25.10">
    <property type="entry name" value="UDP-galactose 4-epimerase, domain 1"/>
    <property type="match status" value="1"/>
</dbReference>
<dbReference type="InterPro" id="IPR051604">
    <property type="entry name" value="Ergot_Alk_Oxidoreductase"/>
</dbReference>
<dbReference type="PANTHER" id="PTHR43162">
    <property type="match status" value="1"/>
</dbReference>
<dbReference type="Gene3D" id="3.40.50.720">
    <property type="entry name" value="NAD(P)-binding Rossmann-like Domain"/>
    <property type="match status" value="1"/>
</dbReference>
<name>A0A1B3ZA54_9SPHN</name>
<dbReference type="AlphaFoldDB" id="A0A1B3ZA54"/>
<dbReference type="PANTHER" id="PTHR43162:SF1">
    <property type="entry name" value="PRESTALK A DIFFERENTIATION PROTEIN A"/>
    <property type="match status" value="1"/>
</dbReference>
<feature type="domain" description="NmrA-like" evidence="1">
    <location>
        <begin position="3"/>
        <end position="236"/>
    </location>
</feature>
<keyword evidence="3" id="KW-1185">Reference proteome</keyword>
<dbReference type="STRING" id="1560345.AWL63_10320"/>
<dbReference type="KEGG" id="span:AWL63_10320"/>
<sequence length="291" mass="31073">MYAITGITGQVGGALGSALLEQSLPVRAVVRDAGKGALWAARGCDVALADMNDAAALSTAFAGAEAVFILPPSEFDPVPGYTQARETIEAIVTALIAARPAKILCLSTIGADAVQDNLLTQRTLIEQALSSLPIPVTFLRPGWFIENALWDVASARDEGVIRSFLMPLDKPFAMVATKDIGALAATLIQEDWAGNRVVELEGPRRVSPNDLAAAFAKALARPVRAEIVPRDTWEAMFRRQGATNPYPRIRMLDGFNEGWIDFAEDSAALRKGSIDTDTVIAELVARQGSAK</sequence>
<dbReference type="Pfam" id="PF05368">
    <property type="entry name" value="NmrA"/>
    <property type="match status" value="1"/>
</dbReference>
<gene>
    <name evidence="2" type="ORF">AWL63_10320</name>
</gene>
<dbReference type="RefSeq" id="WP_069204869.1">
    <property type="nucleotide sequence ID" value="NZ_CP014168.1"/>
</dbReference>
<evidence type="ECO:0000313" key="2">
    <source>
        <dbReference type="EMBL" id="AOH84306.1"/>
    </source>
</evidence>